<name>A0A7R8V2Q5_HERIL</name>
<keyword evidence="7" id="KW-1185">Reference proteome</keyword>
<keyword evidence="3" id="KW-0862">Zinc</keyword>
<evidence type="ECO:0000256" key="2">
    <source>
        <dbReference type="ARBA" id="ARBA00022723"/>
    </source>
</evidence>
<dbReference type="InParanoid" id="A0A7R8V2Q5"/>
<evidence type="ECO:0000256" key="3">
    <source>
        <dbReference type="ARBA" id="ARBA00022833"/>
    </source>
</evidence>
<dbReference type="PANTHER" id="PTHR13848">
    <property type="entry name" value="PROTEIN YIPPEE-LIKE CG15309-RELATED"/>
    <property type="match status" value="1"/>
</dbReference>
<organism evidence="6 7">
    <name type="scientific">Hermetia illucens</name>
    <name type="common">Black soldier fly</name>
    <dbReference type="NCBI Taxonomy" id="343691"/>
    <lineage>
        <taxon>Eukaryota</taxon>
        <taxon>Metazoa</taxon>
        <taxon>Ecdysozoa</taxon>
        <taxon>Arthropoda</taxon>
        <taxon>Hexapoda</taxon>
        <taxon>Insecta</taxon>
        <taxon>Pterygota</taxon>
        <taxon>Neoptera</taxon>
        <taxon>Endopterygota</taxon>
        <taxon>Diptera</taxon>
        <taxon>Brachycera</taxon>
        <taxon>Stratiomyomorpha</taxon>
        <taxon>Stratiomyidae</taxon>
        <taxon>Hermetiinae</taxon>
        <taxon>Hermetia</taxon>
    </lineage>
</organism>
<proteinExistence type="inferred from homology"/>
<dbReference type="InterPro" id="IPR039058">
    <property type="entry name" value="Yippee_fam"/>
</dbReference>
<dbReference type="EMBL" id="LR899013">
    <property type="protein sequence ID" value="CAD7091771.1"/>
    <property type="molecule type" value="Genomic_DNA"/>
</dbReference>
<dbReference type="InterPro" id="IPR004910">
    <property type="entry name" value="Yippee/Mis18/Cereblon"/>
</dbReference>
<dbReference type="Proteomes" id="UP000594454">
    <property type="component" value="Chromosome 5"/>
</dbReference>
<dbReference type="Pfam" id="PF03226">
    <property type="entry name" value="Yippee-Mis18"/>
    <property type="match status" value="1"/>
</dbReference>
<sequence length="141" mass="16422">MGRTFLEHMGGVKLFSCHACDANLTNKTELISTRFTGATGRAYLFKRVVNLTYSNVQDRVMLTGRHMVRDVMCKNCSAKLGWMYEFATDDSQKYKEGRVILEYALIAESDGFLDPYNPHLYFIISFLYLTRLYLRCKRIYL</sequence>
<protein>
    <recommendedName>
        <fullName evidence="4">Protein yippee-like</fullName>
    </recommendedName>
</protein>
<dbReference type="GO" id="GO:0046872">
    <property type="term" value="F:metal ion binding"/>
    <property type="evidence" value="ECO:0007669"/>
    <property type="project" value="UniProtKB-KW"/>
</dbReference>
<dbReference type="InterPro" id="IPR034751">
    <property type="entry name" value="Yippee"/>
</dbReference>
<dbReference type="PROSITE" id="PS51792">
    <property type="entry name" value="YIPPEE"/>
    <property type="match status" value="1"/>
</dbReference>
<evidence type="ECO:0000256" key="1">
    <source>
        <dbReference type="ARBA" id="ARBA00005613"/>
    </source>
</evidence>
<accession>A0A7R8V2Q5</accession>
<evidence type="ECO:0000313" key="6">
    <source>
        <dbReference type="EMBL" id="CAD7091771.1"/>
    </source>
</evidence>
<evidence type="ECO:0000256" key="4">
    <source>
        <dbReference type="RuleBase" id="RU110713"/>
    </source>
</evidence>
<dbReference type="FunCoup" id="A0A7R8V2Q5">
    <property type="interactions" value="519"/>
</dbReference>
<gene>
    <name evidence="6" type="ORF">HERILL_LOCUS14172</name>
</gene>
<keyword evidence="2" id="KW-0479">Metal-binding</keyword>
<comment type="similarity">
    <text evidence="1 4">Belongs to the yippee family.</text>
</comment>
<dbReference type="OrthoDB" id="6407410at2759"/>
<evidence type="ECO:0000313" key="7">
    <source>
        <dbReference type="Proteomes" id="UP000594454"/>
    </source>
</evidence>
<evidence type="ECO:0000259" key="5">
    <source>
        <dbReference type="PROSITE" id="PS51792"/>
    </source>
</evidence>
<feature type="domain" description="Yippee" evidence="5">
    <location>
        <begin position="13"/>
        <end position="110"/>
    </location>
</feature>
<dbReference type="AlphaFoldDB" id="A0A7R8V2Q5"/>
<reference evidence="6 7" key="1">
    <citation type="submission" date="2020-11" db="EMBL/GenBank/DDBJ databases">
        <authorList>
            <person name="Wallbank WR R."/>
            <person name="Pardo Diaz C."/>
            <person name="Kozak K."/>
            <person name="Martin S."/>
            <person name="Jiggins C."/>
            <person name="Moest M."/>
            <person name="Warren A I."/>
            <person name="Generalovic N T."/>
            <person name="Byers J.R.P. K."/>
            <person name="Montejo-Kovacevich G."/>
            <person name="Yen C E."/>
        </authorList>
    </citation>
    <scope>NUCLEOTIDE SEQUENCE [LARGE SCALE GENOMIC DNA]</scope>
</reference>